<reference evidence="9 10" key="1">
    <citation type="journal article" date="2016" name="Nat. Commun.">
        <title>Extremotolerant tardigrade genome and improved radiotolerance of human cultured cells by tardigrade-unique protein.</title>
        <authorList>
            <person name="Hashimoto T."/>
            <person name="Horikawa D.D."/>
            <person name="Saito Y."/>
            <person name="Kuwahara H."/>
            <person name="Kozuka-Hata H."/>
            <person name="Shin-I T."/>
            <person name="Minakuchi Y."/>
            <person name="Ohishi K."/>
            <person name="Motoyama A."/>
            <person name="Aizu T."/>
            <person name="Enomoto A."/>
            <person name="Kondo K."/>
            <person name="Tanaka S."/>
            <person name="Hara Y."/>
            <person name="Koshikawa S."/>
            <person name="Sagara H."/>
            <person name="Miura T."/>
            <person name="Yokobori S."/>
            <person name="Miyagawa K."/>
            <person name="Suzuki Y."/>
            <person name="Kubo T."/>
            <person name="Oyama M."/>
            <person name="Kohara Y."/>
            <person name="Fujiyama A."/>
            <person name="Arakawa K."/>
            <person name="Katayama T."/>
            <person name="Toyoda A."/>
            <person name="Kunieda T."/>
        </authorList>
    </citation>
    <scope>NUCLEOTIDE SEQUENCE [LARGE SCALE GENOMIC DNA]</scope>
    <source>
        <strain evidence="9 10">YOKOZUNA-1</strain>
    </source>
</reference>
<dbReference type="PROSITE" id="PS51864">
    <property type="entry name" value="ASTACIN"/>
    <property type="match status" value="1"/>
</dbReference>
<feature type="transmembrane region" description="Helical" evidence="7">
    <location>
        <begin position="15"/>
        <end position="37"/>
    </location>
</feature>
<organism evidence="9 10">
    <name type="scientific">Ramazzottius varieornatus</name>
    <name type="common">Water bear</name>
    <name type="synonym">Tardigrade</name>
    <dbReference type="NCBI Taxonomy" id="947166"/>
    <lineage>
        <taxon>Eukaryota</taxon>
        <taxon>Metazoa</taxon>
        <taxon>Ecdysozoa</taxon>
        <taxon>Tardigrada</taxon>
        <taxon>Eutardigrada</taxon>
        <taxon>Parachela</taxon>
        <taxon>Hypsibioidea</taxon>
        <taxon>Ramazzottiidae</taxon>
        <taxon>Ramazzottius</taxon>
    </lineage>
</organism>
<evidence type="ECO:0000259" key="8">
    <source>
        <dbReference type="PROSITE" id="PS51864"/>
    </source>
</evidence>
<proteinExistence type="predicted"/>
<keyword evidence="7" id="KW-0812">Transmembrane</keyword>
<evidence type="ECO:0000256" key="2">
    <source>
        <dbReference type="ARBA" id="ARBA00022723"/>
    </source>
</evidence>
<keyword evidence="5" id="KW-0482">Metalloprotease</keyword>
<feature type="domain" description="Peptidase M12A" evidence="8">
    <location>
        <begin position="38"/>
        <end position="254"/>
    </location>
</feature>
<gene>
    <name evidence="9" type="primary">RvY_03834-1</name>
    <name evidence="9" type="synonym">RvY_03834.1</name>
    <name evidence="9" type="ORF">RvY_03834</name>
</gene>
<dbReference type="AlphaFoldDB" id="A0A1D1UPF0"/>
<keyword evidence="7" id="KW-0472">Membrane</keyword>
<dbReference type="GO" id="GO:0004222">
    <property type="term" value="F:metalloendopeptidase activity"/>
    <property type="evidence" value="ECO:0007669"/>
    <property type="project" value="InterPro"/>
</dbReference>
<dbReference type="PANTHER" id="PTHR10127">
    <property type="entry name" value="DISCOIDIN, CUB, EGF, LAMININ , AND ZINC METALLOPROTEASE DOMAIN CONTAINING"/>
    <property type="match status" value="1"/>
</dbReference>
<name>A0A1D1UPF0_RAMVA</name>
<dbReference type="Proteomes" id="UP000186922">
    <property type="component" value="Unassembled WGS sequence"/>
</dbReference>
<dbReference type="InterPro" id="IPR006026">
    <property type="entry name" value="Peptidase_Metallo"/>
</dbReference>
<dbReference type="GO" id="GO:0008270">
    <property type="term" value="F:zinc ion binding"/>
    <property type="evidence" value="ECO:0007669"/>
    <property type="project" value="InterPro"/>
</dbReference>
<comment type="caution">
    <text evidence="6">Lacks conserved residue(s) required for the propagation of feature annotation.</text>
</comment>
<dbReference type="EMBL" id="BDGG01000002">
    <property type="protein sequence ID" value="GAU91609.1"/>
    <property type="molecule type" value="Genomic_DNA"/>
</dbReference>
<keyword evidence="1" id="KW-0645">Protease</keyword>
<evidence type="ECO:0000313" key="10">
    <source>
        <dbReference type="Proteomes" id="UP000186922"/>
    </source>
</evidence>
<dbReference type="Pfam" id="PF01400">
    <property type="entry name" value="Astacin"/>
    <property type="match status" value="1"/>
</dbReference>
<keyword evidence="7" id="KW-1133">Transmembrane helix</keyword>
<sequence>MHFGLDFFELFAKHGHVFTLVFSMWCFLFHTGSSFVINSDSQRYRTWPNGIVNFILPPNEYNAQEEGVIRQAMQQIQNDMSGCVRFQEVFRPTTPGLRYTVITHNGGLSGVGGQSCYAFPGMVVSQTGQGQFMAMQGGTNGCLASPRQAMRLLVSLLGLRSEHNKPNRDNFIQINQANLNAVAMGNNIFNIYDASKSLSDSGFDYNSITLPDSQTVYSNNGQPTIVSRTGTPFQNPGRLSPQDCQALRYMYNCNIQCNGESNGSNGFTTPPPHLPFSPFPTGFTFFSTRVPSSTFDVSVDFKK</sequence>
<comment type="caution">
    <text evidence="9">The sequence shown here is derived from an EMBL/GenBank/DDBJ whole genome shotgun (WGS) entry which is preliminary data.</text>
</comment>
<dbReference type="GO" id="GO:0006508">
    <property type="term" value="P:proteolysis"/>
    <property type="evidence" value="ECO:0007669"/>
    <property type="project" value="UniProtKB-KW"/>
</dbReference>
<keyword evidence="10" id="KW-1185">Reference proteome</keyword>
<dbReference type="InterPro" id="IPR001506">
    <property type="entry name" value="Peptidase_M12A"/>
</dbReference>
<protein>
    <recommendedName>
        <fullName evidence="8">Peptidase M12A domain-containing protein</fullName>
    </recommendedName>
</protein>
<dbReference type="PANTHER" id="PTHR10127:SF780">
    <property type="entry name" value="METALLOENDOPEPTIDASE"/>
    <property type="match status" value="1"/>
</dbReference>
<dbReference type="SMART" id="SM00235">
    <property type="entry name" value="ZnMc"/>
    <property type="match status" value="1"/>
</dbReference>
<evidence type="ECO:0000256" key="1">
    <source>
        <dbReference type="ARBA" id="ARBA00022670"/>
    </source>
</evidence>
<dbReference type="InterPro" id="IPR024079">
    <property type="entry name" value="MetalloPept_cat_dom_sf"/>
</dbReference>
<accession>A0A1D1UPF0</accession>
<evidence type="ECO:0000256" key="6">
    <source>
        <dbReference type="PROSITE-ProRule" id="PRU01211"/>
    </source>
</evidence>
<evidence type="ECO:0000256" key="4">
    <source>
        <dbReference type="ARBA" id="ARBA00022833"/>
    </source>
</evidence>
<keyword evidence="4" id="KW-0862">Zinc</keyword>
<evidence type="ECO:0000256" key="3">
    <source>
        <dbReference type="ARBA" id="ARBA00022801"/>
    </source>
</evidence>
<evidence type="ECO:0000256" key="5">
    <source>
        <dbReference type="ARBA" id="ARBA00023049"/>
    </source>
</evidence>
<evidence type="ECO:0000313" key="9">
    <source>
        <dbReference type="EMBL" id="GAU91609.1"/>
    </source>
</evidence>
<dbReference type="Gene3D" id="3.40.390.10">
    <property type="entry name" value="Collagenase (Catalytic Domain)"/>
    <property type="match status" value="1"/>
</dbReference>
<evidence type="ECO:0000256" key="7">
    <source>
        <dbReference type="SAM" id="Phobius"/>
    </source>
</evidence>
<dbReference type="OrthoDB" id="291007at2759"/>
<keyword evidence="3" id="KW-0378">Hydrolase</keyword>
<keyword evidence="2" id="KW-0479">Metal-binding</keyword>
<dbReference type="SUPFAM" id="SSF55486">
    <property type="entry name" value="Metalloproteases ('zincins'), catalytic domain"/>
    <property type="match status" value="1"/>
</dbReference>